<organism evidence="1 2">
    <name type="scientific">Metabacillus sediminis</name>
    <dbReference type="NCBI Taxonomy" id="3117746"/>
    <lineage>
        <taxon>Bacteria</taxon>
        <taxon>Bacillati</taxon>
        <taxon>Bacillota</taxon>
        <taxon>Bacilli</taxon>
        <taxon>Bacillales</taxon>
        <taxon>Bacillaceae</taxon>
        <taxon>Metabacillus</taxon>
    </lineage>
</organism>
<keyword evidence="1" id="KW-0614">Plasmid</keyword>
<dbReference type="RefSeq" id="WP_338782464.1">
    <property type="nucleotide sequence ID" value="NZ_CP147408.1"/>
</dbReference>
<geneLocation type="plasmid" evidence="1 2">
    <name>unnamed1</name>
</geneLocation>
<dbReference type="EMBL" id="CP147408">
    <property type="protein sequence ID" value="WXB99136.1"/>
    <property type="molecule type" value="Genomic_DNA"/>
</dbReference>
<protein>
    <submittedName>
        <fullName evidence="1">Uncharacterized protein</fullName>
    </submittedName>
</protein>
<reference evidence="1 2" key="1">
    <citation type="submission" date="2024-02" db="EMBL/GenBank/DDBJ databases">
        <title>Seven novel Bacillus-like species.</title>
        <authorList>
            <person name="Liu G."/>
        </authorList>
    </citation>
    <scope>NUCLEOTIDE SEQUENCE [LARGE SCALE GENOMIC DNA]</scope>
    <source>
        <strain evidence="1 2">FJAT-52054</strain>
        <plasmid evidence="1 2">unnamed1</plasmid>
    </source>
</reference>
<evidence type="ECO:0000313" key="2">
    <source>
        <dbReference type="Proteomes" id="UP001377337"/>
    </source>
</evidence>
<proteinExistence type="predicted"/>
<evidence type="ECO:0000313" key="1">
    <source>
        <dbReference type="EMBL" id="WXB99136.1"/>
    </source>
</evidence>
<keyword evidence="2" id="KW-1185">Reference proteome</keyword>
<sequence length="103" mass="11776">MKKAMIINNSEDVRDRETVKEPVLIVLGEQKELDWGVRIIAESMSELKAMEKTKVFYTDSIKLGSTEWRDGILLYGTTSDNIEYPEYVNKEKARPAATGRAHK</sequence>
<name>A0ABZ2NPA1_9BACI</name>
<accession>A0ABZ2NPA1</accession>
<gene>
    <name evidence="1" type="ORF">WCV65_21165</name>
</gene>
<dbReference type="Proteomes" id="UP001377337">
    <property type="component" value="Plasmid unnamed1"/>
</dbReference>